<evidence type="ECO:0000256" key="2">
    <source>
        <dbReference type="ARBA" id="ARBA00023274"/>
    </source>
</evidence>
<accession>A0A2H0BI51</accession>
<dbReference type="GO" id="GO:0003735">
    <property type="term" value="F:structural constituent of ribosome"/>
    <property type="evidence" value="ECO:0007669"/>
    <property type="project" value="InterPro"/>
</dbReference>
<gene>
    <name evidence="3" type="primary">rpsP</name>
    <name evidence="4" type="ORF">COX03_03600</name>
</gene>
<evidence type="ECO:0000256" key="3">
    <source>
        <dbReference type="HAMAP-Rule" id="MF_00385"/>
    </source>
</evidence>
<evidence type="ECO:0000256" key="1">
    <source>
        <dbReference type="ARBA" id="ARBA00022980"/>
    </source>
</evidence>
<dbReference type="AlphaFoldDB" id="A0A2H0BI51"/>
<dbReference type="GO" id="GO:0005737">
    <property type="term" value="C:cytoplasm"/>
    <property type="evidence" value="ECO:0007669"/>
    <property type="project" value="UniProtKB-ARBA"/>
</dbReference>
<dbReference type="EMBL" id="PCSW01000107">
    <property type="protein sequence ID" value="PIP57356.1"/>
    <property type="molecule type" value="Genomic_DNA"/>
</dbReference>
<dbReference type="SUPFAM" id="SSF54565">
    <property type="entry name" value="Ribosomal protein S16"/>
    <property type="match status" value="1"/>
</dbReference>
<protein>
    <recommendedName>
        <fullName evidence="3">Small ribosomal subunit protein bS16</fullName>
    </recommendedName>
</protein>
<sequence length="74" mass="8533">MVKIRLSRSGVRNNPFYRIVAIEDKKGPKGKFLDIVGYWHPLKKTLKIDKKILEKWTKVGAKVSAAVEKLLKQK</sequence>
<dbReference type="PANTHER" id="PTHR12919">
    <property type="entry name" value="30S RIBOSOMAL PROTEIN S16"/>
    <property type="match status" value="1"/>
</dbReference>
<keyword evidence="2 3" id="KW-0687">Ribonucleoprotein</keyword>
<reference evidence="4 5" key="1">
    <citation type="submission" date="2017-09" db="EMBL/GenBank/DDBJ databases">
        <title>Depth-based differentiation of microbial function through sediment-hosted aquifers and enrichment of novel symbionts in the deep terrestrial subsurface.</title>
        <authorList>
            <person name="Probst A.J."/>
            <person name="Ladd B."/>
            <person name="Jarett J.K."/>
            <person name="Geller-Mcgrath D.E."/>
            <person name="Sieber C.M."/>
            <person name="Emerson J.B."/>
            <person name="Anantharaman K."/>
            <person name="Thomas B.C."/>
            <person name="Malmstrom R."/>
            <person name="Stieglmeier M."/>
            <person name="Klingl A."/>
            <person name="Woyke T."/>
            <person name="Ryan C.M."/>
            <person name="Banfield J.F."/>
        </authorList>
    </citation>
    <scope>NUCLEOTIDE SEQUENCE [LARGE SCALE GENOMIC DNA]</scope>
    <source>
        <strain evidence="4">CG22_combo_CG10-13_8_21_14_all_39_10</strain>
    </source>
</reference>
<dbReference type="GO" id="GO:0006412">
    <property type="term" value="P:translation"/>
    <property type="evidence" value="ECO:0007669"/>
    <property type="project" value="UniProtKB-UniRule"/>
</dbReference>
<dbReference type="GO" id="GO:0015935">
    <property type="term" value="C:small ribosomal subunit"/>
    <property type="evidence" value="ECO:0007669"/>
    <property type="project" value="TreeGrafter"/>
</dbReference>
<keyword evidence="1 3" id="KW-0689">Ribosomal protein</keyword>
<name>A0A2H0BI51_9BACT</name>
<evidence type="ECO:0000313" key="5">
    <source>
        <dbReference type="Proteomes" id="UP000229847"/>
    </source>
</evidence>
<organism evidence="4 5">
    <name type="scientific">Candidatus Woesebacteria bacterium CG22_combo_CG10-13_8_21_14_all_39_10</name>
    <dbReference type="NCBI Taxonomy" id="1975059"/>
    <lineage>
        <taxon>Bacteria</taxon>
        <taxon>Candidatus Woeseibacteriota</taxon>
    </lineage>
</organism>
<dbReference type="Proteomes" id="UP000229847">
    <property type="component" value="Unassembled WGS sequence"/>
</dbReference>
<dbReference type="Pfam" id="PF00886">
    <property type="entry name" value="Ribosomal_S16"/>
    <property type="match status" value="1"/>
</dbReference>
<dbReference type="HAMAP" id="MF_00385">
    <property type="entry name" value="Ribosomal_bS16"/>
    <property type="match status" value="1"/>
</dbReference>
<dbReference type="InterPro" id="IPR000307">
    <property type="entry name" value="Ribosomal_bS16"/>
</dbReference>
<comment type="similarity">
    <text evidence="3">Belongs to the bacterial ribosomal protein bS16 family.</text>
</comment>
<proteinExistence type="inferred from homology"/>
<evidence type="ECO:0000313" key="4">
    <source>
        <dbReference type="EMBL" id="PIP57356.1"/>
    </source>
</evidence>
<comment type="caution">
    <text evidence="4">The sequence shown here is derived from an EMBL/GenBank/DDBJ whole genome shotgun (WGS) entry which is preliminary data.</text>
</comment>
<dbReference type="NCBIfam" id="TIGR00002">
    <property type="entry name" value="S16"/>
    <property type="match status" value="1"/>
</dbReference>
<dbReference type="Gene3D" id="3.30.1320.10">
    <property type="match status" value="1"/>
</dbReference>
<dbReference type="PANTHER" id="PTHR12919:SF20">
    <property type="entry name" value="SMALL RIBOSOMAL SUBUNIT PROTEIN BS16M"/>
    <property type="match status" value="1"/>
</dbReference>
<dbReference type="InterPro" id="IPR023803">
    <property type="entry name" value="Ribosomal_bS16_dom_sf"/>
</dbReference>